<feature type="domain" description="Carboxymuconolactone decarboxylase-like" evidence="1">
    <location>
        <begin position="139"/>
        <end position="217"/>
    </location>
</feature>
<protein>
    <submittedName>
        <fullName evidence="2">Carboxymuconolactone decarboxylase</fullName>
    </submittedName>
</protein>
<dbReference type="Gene3D" id="1.20.1290.10">
    <property type="entry name" value="AhpD-like"/>
    <property type="match status" value="1"/>
</dbReference>
<sequence>MNNIEADFQEVISSWVKDVDTHCAVHLKNDRFLIPLIAGTVQGVTTSIKEQTKKTLAAGIKPEVIVEVIYQLAPGTGILRVQKSLIEVQKAFDEENIELKKITIDEDPEFGAKVQAKIYGTEIKNLLHDLPDQSGNFIPEALTEHFFNDFYGREALSVKDRERYGLLGLIALNVDFQIKAHARGSLKAGNSESELIWSVIQLLPYVGFPFVVNSAQVIHKSAVELGETK</sequence>
<dbReference type="KEGG" id="xak:KIMC2_13840"/>
<dbReference type="GO" id="GO:0051920">
    <property type="term" value="F:peroxiredoxin activity"/>
    <property type="evidence" value="ECO:0007669"/>
    <property type="project" value="InterPro"/>
</dbReference>
<dbReference type="InterPro" id="IPR003779">
    <property type="entry name" value="CMD-like"/>
</dbReference>
<dbReference type="RefSeq" id="WP_317695341.1">
    <property type="nucleotide sequence ID" value="NZ_AP026801.1"/>
</dbReference>
<accession>A0AAU9D7R6</accession>
<evidence type="ECO:0000313" key="2">
    <source>
        <dbReference type="EMBL" id="BDR56822.1"/>
    </source>
</evidence>
<dbReference type="InterPro" id="IPR052512">
    <property type="entry name" value="4CMD/NDH-1_regulator"/>
</dbReference>
<dbReference type="Pfam" id="PF02627">
    <property type="entry name" value="CMD"/>
    <property type="match status" value="1"/>
</dbReference>
<name>A0AAU9D7R6_9LACO</name>
<dbReference type="SUPFAM" id="SSF69118">
    <property type="entry name" value="AhpD-like"/>
    <property type="match status" value="1"/>
</dbReference>
<dbReference type="PANTHER" id="PTHR33570">
    <property type="entry name" value="4-CARBOXYMUCONOLACTONE DECARBOXYLASE FAMILY PROTEIN"/>
    <property type="match status" value="1"/>
</dbReference>
<proteinExistence type="predicted"/>
<gene>
    <name evidence="2" type="ORF">KIMC2_13840</name>
</gene>
<reference evidence="2 3" key="1">
    <citation type="journal article" date="2023" name="Microbiol. Spectr.">
        <title>Symbiosis of Carpenter Bees with Uncharacterized Lactic Acid Bacteria Showing NAD Auxotrophy.</title>
        <authorList>
            <person name="Kawasaki S."/>
            <person name="Ozawa K."/>
            <person name="Mori T."/>
            <person name="Yamamoto A."/>
            <person name="Ito M."/>
            <person name="Ohkuma M."/>
            <person name="Sakamoto M."/>
            <person name="Matsutani M."/>
        </authorList>
    </citation>
    <scope>NUCLEOTIDE SEQUENCE [LARGE SCALE GENOMIC DNA]</scope>
    <source>
        <strain evidence="2 3">KimC2</strain>
    </source>
</reference>
<keyword evidence="3" id="KW-1185">Reference proteome</keyword>
<dbReference type="PANTHER" id="PTHR33570:SF2">
    <property type="entry name" value="CARBOXYMUCONOLACTONE DECARBOXYLASE-LIKE DOMAIN-CONTAINING PROTEIN"/>
    <property type="match status" value="1"/>
</dbReference>
<dbReference type="InterPro" id="IPR029032">
    <property type="entry name" value="AhpD-like"/>
</dbReference>
<organism evidence="2 3">
    <name type="scientific">Xylocopilactobacillus apis</name>
    <dbReference type="NCBI Taxonomy" id="2932183"/>
    <lineage>
        <taxon>Bacteria</taxon>
        <taxon>Bacillati</taxon>
        <taxon>Bacillota</taxon>
        <taxon>Bacilli</taxon>
        <taxon>Lactobacillales</taxon>
        <taxon>Lactobacillaceae</taxon>
        <taxon>Xylocopilactobacillus</taxon>
    </lineage>
</organism>
<dbReference type="Proteomes" id="UP001321804">
    <property type="component" value="Chromosome"/>
</dbReference>
<evidence type="ECO:0000313" key="3">
    <source>
        <dbReference type="Proteomes" id="UP001321804"/>
    </source>
</evidence>
<dbReference type="EMBL" id="AP026801">
    <property type="protein sequence ID" value="BDR56822.1"/>
    <property type="molecule type" value="Genomic_DNA"/>
</dbReference>
<evidence type="ECO:0000259" key="1">
    <source>
        <dbReference type="Pfam" id="PF02627"/>
    </source>
</evidence>
<dbReference type="AlphaFoldDB" id="A0AAU9D7R6"/>